<evidence type="ECO:0000256" key="1">
    <source>
        <dbReference type="ARBA" id="ARBA00008954"/>
    </source>
</evidence>
<evidence type="ECO:0000313" key="4">
    <source>
        <dbReference type="Proteomes" id="UP000321234"/>
    </source>
</evidence>
<dbReference type="InterPro" id="IPR015421">
    <property type="entry name" value="PyrdxlP-dep_Trfase_major"/>
</dbReference>
<keyword evidence="3" id="KW-0808">Transferase</keyword>
<gene>
    <name evidence="3" type="ORF">FMM08_05570</name>
</gene>
<reference evidence="3 4" key="1">
    <citation type="submission" date="2019-07" db="EMBL/GenBank/DDBJ databases">
        <title>Quadrisphaera sp. strain DD2A genome sequencing and assembly.</title>
        <authorList>
            <person name="Kim I."/>
        </authorList>
    </citation>
    <scope>NUCLEOTIDE SEQUENCE [LARGE SCALE GENOMIC DNA]</scope>
    <source>
        <strain evidence="3 4">DD2A</strain>
    </source>
</reference>
<comment type="similarity">
    <text evidence="1">Belongs to the class-III pyridoxal-phosphate-dependent aminotransferase family.</text>
</comment>
<comment type="caution">
    <text evidence="3">The sequence shown here is derived from an EMBL/GenBank/DDBJ whole genome shotgun (WGS) entry which is preliminary data.</text>
</comment>
<keyword evidence="3" id="KW-0032">Aminotransferase</keyword>
<dbReference type="Proteomes" id="UP000321234">
    <property type="component" value="Unassembled WGS sequence"/>
</dbReference>
<keyword evidence="2" id="KW-0663">Pyridoxal phosphate</keyword>
<accession>A0A5C8ZIG4</accession>
<sequence>MPSSAVPGFDFTTDDVPPLPLDEGWAQAVARERFGLDVRARSLGSQQDANFLLTRHDDDASGPAEVVAVLKASNPSTSATEVEAHDEAADLLARRCPDLRVATVLRGDDGAPLRQRVATPHGDVTVRLIRFLPGGTAVDHGLLRPALVARMGEVAARVDLALEGWEHPGLQRVLEWDPQHSLRGVELMASSLPADRREGVLATARAAWARVAAVADHLPQQAVHLDLTDDNLVLAEHPAPGGGRTLDGLIDISDLVCTWTVSELAITVSSLLHHDGVLHAGPSAVLPAVRAYHEVRPLSGAEVAALWPLVVLRAAVLVTSGSHQVEVDGGNTYASSRLEQNEWRIYEQATAVPCDVVTALLQHELGADAPPSSSPVSPTTTDAAAAVPAAPAAVEDLVADLADAAVLDLSWDSDALDGGAFLRPGLVAELAGAHLEQGARAVVTRWGEARLAGSPALSAQAPATVATGVEVWPARPLVLRAPWAGVLERTSGGLVLTAGEDRLVLALDDPDPALLTDPGAVGAGRALAELAAGERFAVQHLTGGAGGGVEAVPLLVSAAEAPGWLAHTADPALLLGLPAAPPRPSARDAARELLVRRDDGVLAEVQEHYYSGAVEPPRVERGWRHHLATTDGRVLLDMLNNVTVAGHAHPRIAAAASRQLARLNTNSRFHYAGVVELSERLASLLPDPLDTVFLVNSGSEATDLAIRLATVATGRPDVVAVREAYHGWTFASDAVSTSVADNPAALETRPAWVHTVEAPNAYRGRYRAARGDDLGRYAADAVAAVDALAAAGHPPAGFIAEAFYGNAGGMPLPDGYLEAVYAAVRRHGGLAIADEVQVGYGRLGSTFWGFQQQGVVPDVVAVAKSVGNGHPVGAVITTREVAARYRDAGYFFASTGGSPVSCAVAMAVLDVLQGEQLQENARVVGARLKGALTSLAERHRLIGAVHGEGLYLGVELVRDRETLEPAREETAALCDRLLDLGVVMQPTSDRQNVLKVKPPLCVDEAAVDFFVAAVDRALSEIA</sequence>
<dbReference type="InterPro" id="IPR015422">
    <property type="entry name" value="PyrdxlP-dep_Trfase_small"/>
</dbReference>
<dbReference type="CDD" id="cd00610">
    <property type="entry name" value="OAT_like"/>
    <property type="match status" value="1"/>
</dbReference>
<dbReference type="SUPFAM" id="SSF56112">
    <property type="entry name" value="Protein kinase-like (PK-like)"/>
    <property type="match status" value="1"/>
</dbReference>
<dbReference type="OrthoDB" id="9801834at2"/>
<dbReference type="InterPro" id="IPR005814">
    <property type="entry name" value="Aminotrans_3"/>
</dbReference>
<dbReference type="InterPro" id="IPR015424">
    <property type="entry name" value="PyrdxlP-dep_Trfase"/>
</dbReference>
<dbReference type="Pfam" id="PF00202">
    <property type="entry name" value="Aminotran_3"/>
    <property type="match status" value="1"/>
</dbReference>
<dbReference type="PANTHER" id="PTHR45688:SF13">
    <property type="entry name" value="ALANINE--GLYOXYLATE AMINOTRANSFERASE 2-LIKE"/>
    <property type="match status" value="1"/>
</dbReference>
<keyword evidence="4" id="KW-1185">Reference proteome</keyword>
<protein>
    <submittedName>
        <fullName evidence="3">Aminotransferase</fullName>
    </submittedName>
</protein>
<dbReference type="SUPFAM" id="SSF53383">
    <property type="entry name" value="PLP-dependent transferases"/>
    <property type="match status" value="1"/>
</dbReference>
<dbReference type="NCBIfam" id="NF004800">
    <property type="entry name" value="PRK06149.1"/>
    <property type="match status" value="1"/>
</dbReference>
<dbReference type="PANTHER" id="PTHR45688">
    <property type="match status" value="1"/>
</dbReference>
<name>A0A5C8ZIG4_9ACTN</name>
<dbReference type="InterPro" id="IPR011009">
    <property type="entry name" value="Kinase-like_dom_sf"/>
</dbReference>
<evidence type="ECO:0000256" key="2">
    <source>
        <dbReference type="ARBA" id="ARBA00022898"/>
    </source>
</evidence>
<dbReference type="Gene3D" id="3.40.640.10">
    <property type="entry name" value="Type I PLP-dependent aspartate aminotransferase-like (Major domain)"/>
    <property type="match status" value="1"/>
</dbReference>
<dbReference type="EMBL" id="VKAC01000003">
    <property type="protein sequence ID" value="TXR56968.1"/>
    <property type="molecule type" value="Genomic_DNA"/>
</dbReference>
<evidence type="ECO:0000313" key="3">
    <source>
        <dbReference type="EMBL" id="TXR56968.1"/>
    </source>
</evidence>
<dbReference type="GO" id="GO:0030170">
    <property type="term" value="F:pyridoxal phosphate binding"/>
    <property type="evidence" value="ECO:0007669"/>
    <property type="project" value="InterPro"/>
</dbReference>
<dbReference type="AlphaFoldDB" id="A0A5C8ZIG4"/>
<dbReference type="Gene3D" id="3.90.1200.10">
    <property type="match status" value="1"/>
</dbReference>
<organism evidence="3 4">
    <name type="scientific">Quadrisphaera setariae</name>
    <dbReference type="NCBI Taxonomy" id="2593304"/>
    <lineage>
        <taxon>Bacteria</taxon>
        <taxon>Bacillati</taxon>
        <taxon>Actinomycetota</taxon>
        <taxon>Actinomycetes</taxon>
        <taxon>Kineosporiales</taxon>
        <taxon>Kineosporiaceae</taxon>
        <taxon>Quadrisphaera</taxon>
    </lineage>
</organism>
<dbReference type="Gene3D" id="3.90.1150.10">
    <property type="entry name" value="Aspartate Aminotransferase, domain 1"/>
    <property type="match status" value="1"/>
</dbReference>
<proteinExistence type="inferred from homology"/>
<dbReference type="GO" id="GO:0008483">
    <property type="term" value="F:transaminase activity"/>
    <property type="evidence" value="ECO:0007669"/>
    <property type="project" value="UniProtKB-KW"/>
</dbReference>